<dbReference type="EMBL" id="JAGPNL010000001">
    <property type="protein sequence ID" value="MBQ0825040.1"/>
    <property type="molecule type" value="Genomic_DNA"/>
</dbReference>
<dbReference type="Pfam" id="PF03551">
    <property type="entry name" value="PadR"/>
    <property type="match status" value="1"/>
</dbReference>
<evidence type="ECO:0000313" key="3">
    <source>
        <dbReference type="Proteomes" id="UP000677875"/>
    </source>
</evidence>
<evidence type="ECO:0000313" key="2">
    <source>
        <dbReference type="EMBL" id="MBQ0825040.1"/>
    </source>
</evidence>
<dbReference type="AlphaFoldDB" id="A0A941AYH3"/>
<dbReference type="Gene3D" id="1.10.10.10">
    <property type="entry name" value="Winged helix-like DNA-binding domain superfamily/Winged helix DNA-binding domain"/>
    <property type="match status" value="1"/>
</dbReference>
<feature type="domain" description="Transcription regulator PadR N-terminal" evidence="1">
    <location>
        <begin position="3"/>
        <end position="79"/>
    </location>
</feature>
<keyword evidence="3" id="KW-1185">Reference proteome</keyword>
<name>A0A941AYH3_9ACTN</name>
<dbReference type="InterPro" id="IPR036390">
    <property type="entry name" value="WH_DNA-bd_sf"/>
</dbReference>
<reference evidence="2" key="1">
    <citation type="submission" date="2021-04" db="EMBL/GenBank/DDBJ databases">
        <title>Genome seq and assembly of Streptomyces sp. RG38.</title>
        <authorList>
            <person name="Chhetri G."/>
        </authorList>
    </citation>
    <scope>NUCLEOTIDE SEQUENCE</scope>
    <source>
        <strain evidence="2">RG38</strain>
    </source>
</reference>
<proteinExistence type="predicted"/>
<comment type="caution">
    <text evidence="2">The sequence shown here is derived from an EMBL/GenBank/DDBJ whole genome shotgun (WGS) entry which is preliminary data.</text>
</comment>
<accession>A0A941AYH3</accession>
<dbReference type="Proteomes" id="UP000677875">
    <property type="component" value="Unassembled WGS sequence"/>
</dbReference>
<dbReference type="PANTHER" id="PTHR43252:SF7">
    <property type="entry name" value="TRANSCRIPTIONAL REGULATOR YQJI"/>
    <property type="match status" value="1"/>
</dbReference>
<dbReference type="InterPro" id="IPR036388">
    <property type="entry name" value="WH-like_DNA-bd_sf"/>
</dbReference>
<gene>
    <name evidence="2" type="ORF">J5Y05_00720</name>
</gene>
<organism evidence="2 3">
    <name type="scientific">Streptomyces tagetis</name>
    <dbReference type="NCBI Taxonomy" id="2820809"/>
    <lineage>
        <taxon>Bacteria</taxon>
        <taxon>Bacillati</taxon>
        <taxon>Actinomycetota</taxon>
        <taxon>Actinomycetes</taxon>
        <taxon>Kitasatosporales</taxon>
        <taxon>Streptomycetaceae</taxon>
        <taxon>Streptomyces</taxon>
    </lineage>
</organism>
<protein>
    <submittedName>
        <fullName evidence="2">PadR family transcriptional regulator</fullName>
    </submittedName>
</protein>
<evidence type="ECO:0000259" key="1">
    <source>
        <dbReference type="Pfam" id="PF03551"/>
    </source>
</evidence>
<dbReference type="InterPro" id="IPR005149">
    <property type="entry name" value="Tscrpt_reg_PadR_N"/>
</dbReference>
<dbReference type="RefSeq" id="WP_210867751.1">
    <property type="nucleotide sequence ID" value="NZ_JAGPNL010000001.1"/>
</dbReference>
<sequence length="186" mass="20814">MALGTLQNVGPLHGHEIRRLAEVTSVSSWGGVSVGALYRELRTMDEDGLVRPVRTEQVGRRPARTVYRITDEGETELAKLREEAVTQVHHGTDPFSVALLFTRTNDLPILRDLLKRRRAAVMAMRDDIDAERRNLLAAGSIGPLDNAMFRRRVMQLEADLAWQDVLDEVIEESDAASADPTEENQT</sequence>
<dbReference type="SUPFAM" id="SSF46785">
    <property type="entry name" value="Winged helix' DNA-binding domain"/>
    <property type="match status" value="1"/>
</dbReference>
<dbReference type="PANTHER" id="PTHR43252">
    <property type="entry name" value="TRANSCRIPTIONAL REGULATOR YQJI"/>
    <property type="match status" value="1"/>
</dbReference>